<comment type="caution">
    <text evidence="1">The sequence shown here is derived from an EMBL/GenBank/DDBJ whole genome shotgun (WGS) entry which is preliminary data.</text>
</comment>
<dbReference type="InterPro" id="IPR036390">
    <property type="entry name" value="WH_DNA-bd_sf"/>
</dbReference>
<gene>
    <name evidence="1" type="ORF">HNQ66_003997</name>
</gene>
<accession>A0A7W8DWD7</accession>
<organism evidence="1 2">
    <name type="scientific">Shinella fusca</name>
    <dbReference type="NCBI Taxonomy" id="544480"/>
    <lineage>
        <taxon>Bacteria</taxon>
        <taxon>Pseudomonadati</taxon>
        <taxon>Pseudomonadota</taxon>
        <taxon>Alphaproteobacteria</taxon>
        <taxon>Hyphomicrobiales</taxon>
        <taxon>Rhizobiaceae</taxon>
        <taxon>Shinella</taxon>
    </lineage>
</organism>
<sequence length="122" mass="13320">MKRACIQIRSDSEALLAESLARAAEAARTGVPSDPVATFTFSSPAQLFSVISPKRWELIEHLQKIGPSSIRALARSLGRDVKRVHEDVVALADWGIVERTDTGKVVVPFDVIHADFDLRAVA</sequence>
<dbReference type="SUPFAM" id="SSF46785">
    <property type="entry name" value="Winged helix' DNA-binding domain"/>
    <property type="match status" value="1"/>
</dbReference>
<dbReference type="RefSeq" id="WP_184145919.1">
    <property type="nucleotide sequence ID" value="NZ_JACHIK010000018.1"/>
</dbReference>
<dbReference type="Proteomes" id="UP000535406">
    <property type="component" value="Unassembled WGS sequence"/>
</dbReference>
<dbReference type="EMBL" id="JACHIK010000018">
    <property type="protein sequence ID" value="MBB5044570.1"/>
    <property type="molecule type" value="Genomic_DNA"/>
</dbReference>
<keyword evidence="2" id="KW-1185">Reference proteome</keyword>
<dbReference type="Pfam" id="PF25212">
    <property type="entry name" value="HVO_A0114"/>
    <property type="match status" value="1"/>
</dbReference>
<proteinExistence type="predicted"/>
<name>A0A7W8DWD7_9HYPH</name>
<protein>
    <submittedName>
        <fullName evidence="1">Putative transcriptional regulator</fullName>
    </submittedName>
</protein>
<evidence type="ECO:0000313" key="1">
    <source>
        <dbReference type="EMBL" id="MBB5044570.1"/>
    </source>
</evidence>
<reference evidence="1 2" key="1">
    <citation type="submission" date="2020-08" db="EMBL/GenBank/DDBJ databases">
        <title>Genomic Encyclopedia of Type Strains, Phase IV (KMG-IV): sequencing the most valuable type-strain genomes for metagenomic binning, comparative biology and taxonomic classification.</title>
        <authorList>
            <person name="Goeker M."/>
        </authorList>
    </citation>
    <scope>NUCLEOTIDE SEQUENCE [LARGE SCALE GENOMIC DNA]</scope>
    <source>
        <strain evidence="1 2">DSM 21319</strain>
    </source>
</reference>
<evidence type="ECO:0000313" key="2">
    <source>
        <dbReference type="Proteomes" id="UP000535406"/>
    </source>
</evidence>
<dbReference type="AlphaFoldDB" id="A0A7W8DWD7"/>